<evidence type="ECO:0000259" key="4">
    <source>
        <dbReference type="PROSITE" id="PS50995"/>
    </source>
</evidence>
<name>A0A1B9AZ96_9BACI</name>
<dbReference type="SUPFAM" id="SSF46785">
    <property type="entry name" value="Winged helix' DNA-binding domain"/>
    <property type="match status" value="1"/>
</dbReference>
<dbReference type="GO" id="GO:0003700">
    <property type="term" value="F:DNA-binding transcription factor activity"/>
    <property type="evidence" value="ECO:0007669"/>
    <property type="project" value="InterPro"/>
</dbReference>
<dbReference type="PROSITE" id="PS50995">
    <property type="entry name" value="HTH_MARR_2"/>
    <property type="match status" value="1"/>
</dbReference>
<keyword evidence="2" id="KW-0238">DNA-binding</keyword>
<keyword evidence="3" id="KW-0804">Transcription</keyword>
<dbReference type="Proteomes" id="UP000092578">
    <property type="component" value="Unassembled WGS sequence"/>
</dbReference>
<evidence type="ECO:0000256" key="1">
    <source>
        <dbReference type="ARBA" id="ARBA00023015"/>
    </source>
</evidence>
<evidence type="ECO:0000256" key="3">
    <source>
        <dbReference type="ARBA" id="ARBA00023163"/>
    </source>
</evidence>
<dbReference type="PRINTS" id="PR00598">
    <property type="entry name" value="HTHMARR"/>
</dbReference>
<proteinExistence type="predicted"/>
<protein>
    <submittedName>
        <fullName evidence="5">MarR family transcriptional regulator</fullName>
    </submittedName>
</protein>
<accession>A0A1B9AZ96</accession>
<dbReference type="InterPro" id="IPR000835">
    <property type="entry name" value="HTH_MarR-typ"/>
</dbReference>
<reference evidence="6" key="1">
    <citation type="submission" date="2016-05" db="EMBL/GenBank/DDBJ databases">
        <authorList>
            <person name="Liu B."/>
            <person name="Wang J."/>
            <person name="Zhu Y."/>
            <person name="Liu G."/>
            <person name="Chen Q."/>
            <person name="Chen Z."/>
            <person name="Lan J."/>
            <person name="Che J."/>
            <person name="Ge C."/>
            <person name="Shi H."/>
            <person name="Pan Z."/>
            <person name="Liu X."/>
        </authorList>
    </citation>
    <scope>NUCLEOTIDE SEQUENCE [LARGE SCALE GENOMIC DNA]</scope>
    <source>
        <strain evidence="6">FJAT-27215</strain>
    </source>
</reference>
<dbReference type="InterPro" id="IPR036390">
    <property type="entry name" value="WH_DNA-bd_sf"/>
</dbReference>
<gene>
    <name evidence="5" type="ORF">A8F95_05565</name>
</gene>
<dbReference type="PANTHER" id="PTHR42756:SF1">
    <property type="entry name" value="TRANSCRIPTIONAL REPRESSOR OF EMRAB OPERON"/>
    <property type="match status" value="1"/>
</dbReference>
<comment type="caution">
    <text evidence="5">The sequence shown here is derived from an EMBL/GenBank/DDBJ whole genome shotgun (WGS) entry which is preliminary data.</text>
</comment>
<dbReference type="Pfam" id="PF12802">
    <property type="entry name" value="MarR_2"/>
    <property type="match status" value="1"/>
</dbReference>
<dbReference type="InterPro" id="IPR036388">
    <property type="entry name" value="WH-like_DNA-bd_sf"/>
</dbReference>
<dbReference type="Gene3D" id="1.10.10.10">
    <property type="entry name" value="Winged helix-like DNA-binding domain superfamily/Winged helix DNA-binding domain"/>
    <property type="match status" value="1"/>
</dbReference>
<dbReference type="GO" id="GO:0003677">
    <property type="term" value="F:DNA binding"/>
    <property type="evidence" value="ECO:0007669"/>
    <property type="project" value="UniProtKB-KW"/>
</dbReference>
<evidence type="ECO:0000313" key="6">
    <source>
        <dbReference type="Proteomes" id="UP000092578"/>
    </source>
</evidence>
<keyword evidence="1" id="KW-0805">Transcription regulation</keyword>
<organism evidence="5 6">
    <name type="scientific">Pseudobacillus wudalianchiensis</name>
    <dbReference type="NCBI Taxonomy" id="1743143"/>
    <lineage>
        <taxon>Bacteria</taxon>
        <taxon>Bacillati</taxon>
        <taxon>Bacillota</taxon>
        <taxon>Bacilli</taxon>
        <taxon>Bacillales</taxon>
        <taxon>Bacillaceae</taxon>
        <taxon>Pseudobacillus</taxon>
    </lineage>
</organism>
<dbReference type="EMBL" id="MAYT01000012">
    <property type="protein sequence ID" value="OCA89154.1"/>
    <property type="molecule type" value="Genomic_DNA"/>
</dbReference>
<evidence type="ECO:0000256" key="2">
    <source>
        <dbReference type="ARBA" id="ARBA00023125"/>
    </source>
</evidence>
<sequence length="127" mass="14974">MLYRPFENRLNILLGEHGLYRAQWTVLYYLANFGPSTPVELANYQSVEKPTMTRTIHRLKELEYLETIPTKDKREKKMQLTALGKKVYEDVRVSIDEFEQDILEGISEEEQLKAIQIMKAIQQNILK</sequence>
<feature type="domain" description="HTH marR-type" evidence="4">
    <location>
        <begin position="1"/>
        <end position="123"/>
    </location>
</feature>
<keyword evidence="6" id="KW-1185">Reference proteome</keyword>
<evidence type="ECO:0000313" key="5">
    <source>
        <dbReference type="EMBL" id="OCA89154.1"/>
    </source>
</evidence>
<dbReference type="PANTHER" id="PTHR42756">
    <property type="entry name" value="TRANSCRIPTIONAL REGULATOR, MARR"/>
    <property type="match status" value="1"/>
</dbReference>
<dbReference type="AlphaFoldDB" id="A0A1B9AZ96"/>
<dbReference type="SMART" id="SM00347">
    <property type="entry name" value="HTH_MARR"/>
    <property type="match status" value="1"/>
</dbReference>